<evidence type="ECO:0000313" key="2">
    <source>
        <dbReference type="Proteomes" id="UP000271098"/>
    </source>
</evidence>
<sequence length="397" mass="44125">MRLLDVYGKNFTPTALLKIQLCTFGHKTAFLQTLCSLTCAYFAAGRIKETRGILNEIKRNWPKYKKGLENKATPVVTQMNEETLAGYFDALGITHSIRAPSPGVRKEDLIYKNITEETLEVLDDCSMVSRWECHRIATTSAAALADDILAKNLISECCAGIPASPDALSKLMADDSALPRFVKIKRNWPRYKKGLENKATPIVTQVNEKTLAGYFDALGISHPVRAPSPHVRKEDLIYKNITEETLEVLDDCSMVSRWECHRIATTSAAALADDVLAKNLISECCAGIPASPGALSKLMADESALPRFVKICSHFVKKGTNKEVVREVMQFFCTKMPKFAEELRKACPDIGEEYFGKWEEIPENEVVAVPSPSEINGNLPADSFVQFLTCILYHKAL</sequence>
<keyword evidence="2" id="KW-1185">Reference proteome</keyword>
<proteinExistence type="predicted"/>
<organism evidence="1 2">
    <name type="scientific">Gongylonema pulchrum</name>
    <dbReference type="NCBI Taxonomy" id="637853"/>
    <lineage>
        <taxon>Eukaryota</taxon>
        <taxon>Metazoa</taxon>
        <taxon>Ecdysozoa</taxon>
        <taxon>Nematoda</taxon>
        <taxon>Chromadorea</taxon>
        <taxon>Rhabditida</taxon>
        <taxon>Spirurina</taxon>
        <taxon>Spiruromorpha</taxon>
        <taxon>Spiruroidea</taxon>
        <taxon>Gongylonematidae</taxon>
        <taxon>Gongylonema</taxon>
    </lineage>
</organism>
<protein>
    <submittedName>
        <fullName evidence="1">Uncharacterized protein</fullName>
    </submittedName>
</protein>
<evidence type="ECO:0000313" key="1">
    <source>
        <dbReference type="EMBL" id="VDN17257.1"/>
    </source>
</evidence>
<accession>A0A3P7M056</accession>
<gene>
    <name evidence="1" type="ORF">GPUH_LOCUS10299</name>
</gene>
<dbReference type="AlphaFoldDB" id="A0A3P7M056"/>
<name>A0A3P7M056_9BILA</name>
<dbReference type="Proteomes" id="UP000271098">
    <property type="component" value="Unassembled WGS sequence"/>
</dbReference>
<dbReference type="EMBL" id="UYRT01077918">
    <property type="protein sequence ID" value="VDN17257.1"/>
    <property type="molecule type" value="Genomic_DNA"/>
</dbReference>
<reference evidence="1 2" key="1">
    <citation type="submission" date="2018-11" db="EMBL/GenBank/DDBJ databases">
        <authorList>
            <consortium name="Pathogen Informatics"/>
        </authorList>
    </citation>
    <scope>NUCLEOTIDE SEQUENCE [LARGE SCALE GENOMIC DNA]</scope>
</reference>